<dbReference type="FunFam" id="1.10.510.10:FF:000021">
    <property type="entry name" value="Serine/threonine protein kinase"/>
    <property type="match status" value="1"/>
</dbReference>
<evidence type="ECO:0000256" key="4">
    <source>
        <dbReference type="ARBA" id="ARBA00022741"/>
    </source>
</evidence>
<comment type="caution">
    <text evidence="11">The sequence shown here is derived from an EMBL/GenBank/DDBJ whole genome shotgun (WGS) entry which is preliminary data.</text>
</comment>
<dbReference type="AlphaFoldDB" id="A0A2S9YWW2"/>
<dbReference type="Proteomes" id="UP000238823">
    <property type="component" value="Unassembled WGS sequence"/>
</dbReference>
<evidence type="ECO:0000259" key="10">
    <source>
        <dbReference type="PROSITE" id="PS50011"/>
    </source>
</evidence>
<dbReference type="InterPro" id="IPR008271">
    <property type="entry name" value="Ser/Thr_kinase_AS"/>
</dbReference>
<evidence type="ECO:0000256" key="2">
    <source>
        <dbReference type="ARBA" id="ARBA00022527"/>
    </source>
</evidence>
<dbReference type="GO" id="GO:0004674">
    <property type="term" value="F:protein serine/threonine kinase activity"/>
    <property type="evidence" value="ECO:0007669"/>
    <property type="project" value="UniProtKB-KW"/>
</dbReference>
<dbReference type="EC" id="2.7.11.1" evidence="1"/>
<gene>
    <name evidence="11" type="primary">prkC_6</name>
    <name evidence="11" type="ORF">ENSA7_06530</name>
</gene>
<keyword evidence="9" id="KW-0472">Membrane</keyword>
<keyword evidence="9" id="KW-0812">Transmembrane</keyword>
<keyword evidence="2" id="KW-0723">Serine/threonine-protein kinase</keyword>
<reference evidence="11 12" key="1">
    <citation type="submission" date="2018-03" db="EMBL/GenBank/DDBJ databases">
        <title>Draft Genome Sequences of the Obligatory Marine Myxobacteria Enhygromyxa salina SWB007.</title>
        <authorList>
            <person name="Poehlein A."/>
            <person name="Moghaddam J.A."/>
            <person name="Harms H."/>
            <person name="Alanjari M."/>
            <person name="Koenig G.M."/>
            <person name="Daniel R."/>
            <person name="Schaeberle T.F."/>
        </authorList>
    </citation>
    <scope>NUCLEOTIDE SEQUENCE [LARGE SCALE GENOMIC DNA]</scope>
    <source>
        <strain evidence="11 12">SWB007</strain>
    </source>
</reference>
<evidence type="ECO:0000256" key="8">
    <source>
        <dbReference type="SAM" id="MobiDB-lite"/>
    </source>
</evidence>
<evidence type="ECO:0000256" key="5">
    <source>
        <dbReference type="ARBA" id="ARBA00022777"/>
    </source>
</evidence>
<dbReference type="InterPro" id="IPR000719">
    <property type="entry name" value="Prot_kinase_dom"/>
</dbReference>
<evidence type="ECO:0000256" key="9">
    <source>
        <dbReference type="SAM" id="Phobius"/>
    </source>
</evidence>
<keyword evidence="3 11" id="KW-0808">Transferase</keyword>
<keyword evidence="9" id="KW-1133">Transmembrane helix</keyword>
<dbReference type="InterPro" id="IPR011009">
    <property type="entry name" value="Kinase-like_dom_sf"/>
</dbReference>
<name>A0A2S9YWW2_9BACT</name>
<dbReference type="PROSITE" id="PS00108">
    <property type="entry name" value="PROTEIN_KINASE_ST"/>
    <property type="match status" value="1"/>
</dbReference>
<feature type="binding site" evidence="7">
    <location>
        <position position="86"/>
    </location>
    <ligand>
        <name>ATP</name>
        <dbReference type="ChEBI" id="CHEBI:30616"/>
    </ligand>
</feature>
<dbReference type="Gene3D" id="3.30.200.20">
    <property type="entry name" value="Phosphorylase Kinase, domain 1"/>
    <property type="match status" value="1"/>
</dbReference>
<sequence>MIDGDAVECWHCGASISRAVGADTASGAPTLAASEVDGGTREFRGPSMIGRDVIGQYVIRRKLGEGGMGEVYLADQPAIGRQVAIKIVHAQTRGRDLDDHVARFRNEAKAAASLESPHIVQIFNWGELDDGTLFMAMEFLSGPTLGELVREHGALDPERVVAIATQVCAALTQAHAAGIVHRDLKPSNIMLIERGDAPGPSFAKVLDFGIAKLEGSDITRSGAMFGTPQYMSPEQLRAEALDGRSDLYSLGVMLYELLAGALPFSSPTAVGYVTAHLHDQPPPLPRHVPRALAEVVTMLLAKHADDRPATAAAVADALAAALKGRSPIAVRRRARQRALRTTLLVTLAVVSGSALSFGGWWLWTTRAKTNAALERERARGRALEQRVREQDLAVQRAREEARTIAQEQLLSSTKAREERREVQAANSSRPTGGLDDETRALLTRTRGQLEVTLRRVLDGRRIPPSEVEDVWRTHEARVAALEAGELEEVELREQLVSMIQLYRRSFEPKRPGDELPLAQLDATFMSMPTKLGHALGEAERRELLTAIYETYDAQDLSVNDRTYFKRLAVAKLIREHEVAPGEQASELVPSDAIPTKPTGPKRPDQPPPDELPTADDDDDEPAGNQAPLPSLDGM</sequence>
<evidence type="ECO:0000313" key="11">
    <source>
        <dbReference type="EMBL" id="PRQ09595.1"/>
    </source>
</evidence>
<organism evidence="11 12">
    <name type="scientific">Enhygromyxa salina</name>
    <dbReference type="NCBI Taxonomy" id="215803"/>
    <lineage>
        <taxon>Bacteria</taxon>
        <taxon>Pseudomonadati</taxon>
        <taxon>Myxococcota</taxon>
        <taxon>Polyangia</taxon>
        <taxon>Nannocystales</taxon>
        <taxon>Nannocystaceae</taxon>
        <taxon>Enhygromyxa</taxon>
    </lineage>
</organism>
<evidence type="ECO:0000313" key="12">
    <source>
        <dbReference type="Proteomes" id="UP000238823"/>
    </source>
</evidence>
<protein>
    <recommendedName>
        <fullName evidence="1">non-specific serine/threonine protein kinase</fullName>
        <ecNumber evidence="1">2.7.11.1</ecNumber>
    </recommendedName>
</protein>
<accession>A0A2S9YWW2</accession>
<dbReference type="SUPFAM" id="SSF56112">
    <property type="entry name" value="Protein kinase-like (PK-like)"/>
    <property type="match status" value="1"/>
</dbReference>
<dbReference type="InterPro" id="IPR017441">
    <property type="entry name" value="Protein_kinase_ATP_BS"/>
</dbReference>
<feature type="transmembrane region" description="Helical" evidence="9">
    <location>
        <begin position="341"/>
        <end position="363"/>
    </location>
</feature>
<feature type="region of interest" description="Disordered" evidence="8">
    <location>
        <begin position="408"/>
        <end position="441"/>
    </location>
</feature>
<dbReference type="Gene3D" id="1.10.510.10">
    <property type="entry name" value="Transferase(Phosphotransferase) domain 1"/>
    <property type="match status" value="1"/>
</dbReference>
<evidence type="ECO:0000256" key="7">
    <source>
        <dbReference type="PROSITE-ProRule" id="PRU10141"/>
    </source>
</evidence>
<proteinExistence type="predicted"/>
<feature type="region of interest" description="Disordered" evidence="8">
    <location>
        <begin position="580"/>
        <end position="634"/>
    </location>
</feature>
<keyword evidence="4 7" id="KW-0547">Nucleotide-binding</keyword>
<dbReference type="Pfam" id="PF00069">
    <property type="entry name" value="Pkinase"/>
    <property type="match status" value="1"/>
</dbReference>
<evidence type="ECO:0000256" key="3">
    <source>
        <dbReference type="ARBA" id="ARBA00022679"/>
    </source>
</evidence>
<evidence type="ECO:0000256" key="1">
    <source>
        <dbReference type="ARBA" id="ARBA00012513"/>
    </source>
</evidence>
<dbReference type="CDD" id="cd14014">
    <property type="entry name" value="STKc_PknB_like"/>
    <property type="match status" value="1"/>
</dbReference>
<feature type="domain" description="Protein kinase" evidence="10">
    <location>
        <begin position="57"/>
        <end position="319"/>
    </location>
</feature>
<dbReference type="SMART" id="SM00220">
    <property type="entry name" value="S_TKc"/>
    <property type="match status" value="1"/>
</dbReference>
<feature type="compositionally biased region" description="Acidic residues" evidence="8">
    <location>
        <begin position="612"/>
        <end position="621"/>
    </location>
</feature>
<evidence type="ECO:0000256" key="6">
    <source>
        <dbReference type="ARBA" id="ARBA00022840"/>
    </source>
</evidence>
<dbReference type="PANTHER" id="PTHR43289:SF6">
    <property type="entry name" value="SERINE_THREONINE-PROTEIN KINASE NEKL-3"/>
    <property type="match status" value="1"/>
</dbReference>
<dbReference type="EMBL" id="PVNL01000015">
    <property type="protein sequence ID" value="PRQ09595.1"/>
    <property type="molecule type" value="Genomic_DNA"/>
</dbReference>
<dbReference type="PROSITE" id="PS50011">
    <property type="entry name" value="PROTEIN_KINASE_DOM"/>
    <property type="match status" value="1"/>
</dbReference>
<dbReference type="PROSITE" id="PS00107">
    <property type="entry name" value="PROTEIN_KINASE_ATP"/>
    <property type="match status" value="1"/>
</dbReference>
<dbReference type="GO" id="GO:0005524">
    <property type="term" value="F:ATP binding"/>
    <property type="evidence" value="ECO:0007669"/>
    <property type="project" value="UniProtKB-UniRule"/>
</dbReference>
<keyword evidence="6 7" id="KW-0067">ATP-binding</keyword>
<dbReference type="PANTHER" id="PTHR43289">
    <property type="entry name" value="MITOGEN-ACTIVATED PROTEIN KINASE KINASE KINASE 20-RELATED"/>
    <property type="match status" value="1"/>
</dbReference>
<keyword evidence="5 11" id="KW-0418">Kinase</keyword>